<evidence type="ECO:0000313" key="1">
    <source>
        <dbReference type="EMBL" id="PWY81701.1"/>
    </source>
</evidence>
<accession>A0A317W7Q5</accession>
<dbReference type="SUPFAM" id="SSF56112">
    <property type="entry name" value="Protein kinase-like (PK-like)"/>
    <property type="match status" value="1"/>
</dbReference>
<dbReference type="InterPro" id="IPR011009">
    <property type="entry name" value="Kinase-like_dom_sf"/>
</dbReference>
<dbReference type="EMBL" id="MSFK01000020">
    <property type="protein sequence ID" value="PWY81701.1"/>
    <property type="molecule type" value="Genomic_DNA"/>
</dbReference>
<dbReference type="OrthoDB" id="4185642at2759"/>
<evidence type="ECO:0000313" key="2">
    <source>
        <dbReference type="Proteomes" id="UP000246702"/>
    </source>
</evidence>
<keyword evidence="2" id="KW-1185">Reference proteome</keyword>
<name>A0A317W7Q5_9EURO</name>
<dbReference type="AlphaFoldDB" id="A0A317W7Q5"/>
<dbReference type="RefSeq" id="XP_025465769.1">
    <property type="nucleotide sequence ID" value="XM_025614619.1"/>
</dbReference>
<reference evidence="1 2" key="1">
    <citation type="submission" date="2016-12" db="EMBL/GenBank/DDBJ databases">
        <title>The genomes of Aspergillus section Nigri reveals drivers in fungal speciation.</title>
        <authorList>
            <consortium name="DOE Joint Genome Institute"/>
            <person name="Vesth T.C."/>
            <person name="Nybo J."/>
            <person name="Theobald S."/>
            <person name="Brandl J."/>
            <person name="Frisvad J.C."/>
            <person name="Nielsen K.F."/>
            <person name="Lyhne E.K."/>
            <person name="Kogle M.E."/>
            <person name="Kuo A."/>
            <person name="Riley R."/>
            <person name="Clum A."/>
            <person name="Nolan M."/>
            <person name="Lipzen A."/>
            <person name="Salamov A."/>
            <person name="Henrissat B."/>
            <person name="Wiebenga A."/>
            <person name="De Vries R.P."/>
            <person name="Grigoriev I.V."/>
            <person name="Mortensen U.H."/>
            <person name="Andersen M.R."/>
            <person name="Baker S.E."/>
        </authorList>
    </citation>
    <scope>NUCLEOTIDE SEQUENCE [LARGE SCALE GENOMIC DNA]</scope>
    <source>
        <strain evidence="1 2">CBS 115572</strain>
    </source>
</reference>
<dbReference type="STRING" id="1450535.A0A317W7Q5"/>
<evidence type="ECO:0008006" key="3">
    <source>
        <dbReference type="Google" id="ProtNLM"/>
    </source>
</evidence>
<proteinExistence type="predicted"/>
<dbReference type="GeneID" id="37116762"/>
<protein>
    <recommendedName>
        <fullName evidence="3">Protein kinase domain-containing protein</fullName>
    </recommendedName>
</protein>
<sequence length="227" mass="26678">MPLELDIQPSDVDFLETLQQCKNSVVFKVSIHGKLRVMKVYHDRGISEWDPVDYEVNLFLRESTAYQRLKQKGFCTRGVVPDFYGTLTNIQPTSWPNLYMFVDDKLPPNAIFIEYIPGMSKLDLSNYSPSNVNRLRDILFEMHQTKMLHGDSMPRNMMICSGQENRVLWLDFDSAQTFPEDEALTTRQERWVAEEVELMDYFVDGLAQDNDEGRLNCTYSYYYDWFV</sequence>
<gene>
    <name evidence="1" type="ORF">BO94DRAFT_567321</name>
</gene>
<comment type="caution">
    <text evidence="1">The sequence shown here is derived from an EMBL/GenBank/DDBJ whole genome shotgun (WGS) entry which is preliminary data.</text>
</comment>
<dbReference type="Proteomes" id="UP000246702">
    <property type="component" value="Unassembled WGS sequence"/>
</dbReference>
<organism evidence="1 2">
    <name type="scientific">Aspergillus sclerotioniger CBS 115572</name>
    <dbReference type="NCBI Taxonomy" id="1450535"/>
    <lineage>
        <taxon>Eukaryota</taxon>
        <taxon>Fungi</taxon>
        <taxon>Dikarya</taxon>
        <taxon>Ascomycota</taxon>
        <taxon>Pezizomycotina</taxon>
        <taxon>Eurotiomycetes</taxon>
        <taxon>Eurotiomycetidae</taxon>
        <taxon>Eurotiales</taxon>
        <taxon>Aspergillaceae</taxon>
        <taxon>Aspergillus</taxon>
        <taxon>Aspergillus subgen. Circumdati</taxon>
    </lineage>
</organism>